<evidence type="ECO:0000256" key="4">
    <source>
        <dbReference type="ARBA" id="ARBA00022801"/>
    </source>
</evidence>
<name>A0ABT5X7C6_9EURY</name>
<dbReference type="InterPro" id="IPR022907">
    <property type="entry name" value="VapC_family"/>
</dbReference>
<comment type="cofactor">
    <cofactor evidence="5">
        <name>Mg(2+)</name>
        <dbReference type="ChEBI" id="CHEBI:18420"/>
    </cofactor>
</comment>
<dbReference type="InterPro" id="IPR029060">
    <property type="entry name" value="PIN-like_dom_sf"/>
</dbReference>
<dbReference type="SUPFAM" id="SSF88723">
    <property type="entry name" value="PIN domain-like"/>
    <property type="match status" value="1"/>
</dbReference>
<evidence type="ECO:0000313" key="7">
    <source>
        <dbReference type="EMBL" id="MDF0590595.1"/>
    </source>
</evidence>
<feature type="domain" description="PIN" evidence="6">
    <location>
        <begin position="5"/>
        <end position="128"/>
    </location>
</feature>
<keyword evidence="2 5" id="KW-0540">Nuclease</keyword>
<dbReference type="RefSeq" id="WP_316966345.1">
    <property type="nucleotide sequence ID" value="NZ_JARFPK010000015.1"/>
</dbReference>
<proteinExistence type="inferred from homology"/>
<keyword evidence="5" id="KW-0800">Toxin</keyword>
<dbReference type="Gene3D" id="3.40.50.1010">
    <property type="entry name" value="5'-nuclease"/>
    <property type="match status" value="1"/>
</dbReference>
<dbReference type="Pfam" id="PF01850">
    <property type="entry name" value="PIN"/>
    <property type="match status" value="1"/>
</dbReference>
<accession>A0ABT5X7C6</accession>
<evidence type="ECO:0000256" key="1">
    <source>
        <dbReference type="ARBA" id="ARBA00022649"/>
    </source>
</evidence>
<feature type="binding site" evidence="5">
    <location>
        <position position="101"/>
    </location>
    <ligand>
        <name>Mg(2+)</name>
        <dbReference type="ChEBI" id="CHEBI:18420"/>
    </ligand>
</feature>
<gene>
    <name evidence="5" type="primary">vapC</name>
    <name evidence="7" type="ORF">P0O15_05325</name>
</gene>
<dbReference type="InterPro" id="IPR002716">
    <property type="entry name" value="PIN_dom"/>
</dbReference>
<comment type="similarity">
    <text evidence="5">Belongs to the PINc/VapC protein family.</text>
</comment>
<dbReference type="EMBL" id="JARFPK010000015">
    <property type="protein sequence ID" value="MDF0590595.1"/>
    <property type="molecule type" value="Genomic_DNA"/>
</dbReference>
<dbReference type="Proteomes" id="UP001220010">
    <property type="component" value="Unassembled WGS sequence"/>
</dbReference>
<keyword evidence="3 5" id="KW-0479">Metal-binding</keyword>
<keyword evidence="5" id="KW-0460">Magnesium</keyword>
<evidence type="ECO:0000259" key="6">
    <source>
        <dbReference type="Pfam" id="PF01850"/>
    </source>
</evidence>
<keyword evidence="8" id="KW-1185">Reference proteome</keyword>
<feature type="binding site" evidence="5">
    <location>
        <position position="8"/>
    </location>
    <ligand>
        <name>Mg(2+)</name>
        <dbReference type="ChEBI" id="CHEBI:18420"/>
    </ligand>
</feature>
<comment type="function">
    <text evidence="5">Toxic component of a toxin-antitoxin (TA) system. An RNase.</text>
</comment>
<comment type="caution">
    <text evidence="7">The sequence shown here is derived from an EMBL/GenBank/DDBJ whole genome shotgun (WGS) entry which is preliminary data.</text>
</comment>
<dbReference type="HAMAP" id="MF_00265">
    <property type="entry name" value="VapC_Nob1"/>
    <property type="match status" value="1"/>
</dbReference>
<reference evidence="7 8" key="1">
    <citation type="submission" date="2023-03" db="EMBL/GenBank/DDBJ databases">
        <title>WGS of Methanotrichaceae archaeon Mx.</title>
        <authorList>
            <person name="Sorokin D.Y."/>
            <person name="Merkel A.Y."/>
        </authorList>
    </citation>
    <scope>NUCLEOTIDE SEQUENCE [LARGE SCALE GENOMIC DNA]</scope>
    <source>
        <strain evidence="7 8">Mx</strain>
    </source>
</reference>
<sequence>MERMIFVDSNIWCYYFDRSTIEHDLVSERLEDALESGVAINTVVAMEVAHYLIRNLGPSGKKKMEVFLSYPMEVVDFDQYIARRSIEYLSRLSHTGIGGRDATILASMEGIGIEKLMTHDQAFKRIDFIEVVDPFSLIVGMGMLDEIGA</sequence>
<keyword evidence="1 5" id="KW-1277">Toxin-antitoxin system</keyword>
<dbReference type="EC" id="3.1.-.-" evidence="5"/>
<evidence type="ECO:0000313" key="8">
    <source>
        <dbReference type="Proteomes" id="UP001220010"/>
    </source>
</evidence>
<evidence type="ECO:0000256" key="5">
    <source>
        <dbReference type="HAMAP-Rule" id="MF_00265"/>
    </source>
</evidence>
<organism evidence="7 8">
    <name type="scientific">Candidatus Methanocrinis natronophilus</name>
    <dbReference type="NCBI Taxonomy" id="3033396"/>
    <lineage>
        <taxon>Archaea</taxon>
        <taxon>Methanobacteriati</taxon>
        <taxon>Methanobacteriota</taxon>
        <taxon>Stenosarchaea group</taxon>
        <taxon>Methanomicrobia</taxon>
        <taxon>Methanotrichales</taxon>
        <taxon>Methanotrichaceae</taxon>
        <taxon>Methanocrinis</taxon>
    </lineage>
</organism>
<evidence type="ECO:0000256" key="3">
    <source>
        <dbReference type="ARBA" id="ARBA00022723"/>
    </source>
</evidence>
<evidence type="ECO:0000256" key="2">
    <source>
        <dbReference type="ARBA" id="ARBA00022722"/>
    </source>
</evidence>
<protein>
    <recommendedName>
        <fullName evidence="5">Ribonuclease VapC</fullName>
        <shortName evidence="5">RNase VapC</shortName>
        <ecNumber evidence="5">3.1.-.-</ecNumber>
    </recommendedName>
    <alternativeName>
        <fullName evidence="5">Putative toxin VapC</fullName>
    </alternativeName>
</protein>
<keyword evidence="4 5" id="KW-0378">Hydrolase</keyword>